<keyword evidence="2" id="KW-0812">Transmembrane</keyword>
<dbReference type="EMBL" id="PEYU01000019">
    <property type="protein sequence ID" value="PIS22591.1"/>
    <property type="molecule type" value="Genomic_DNA"/>
</dbReference>
<feature type="transmembrane region" description="Helical" evidence="2">
    <location>
        <begin position="12"/>
        <end position="34"/>
    </location>
</feature>
<evidence type="ECO:0000313" key="4">
    <source>
        <dbReference type="Proteomes" id="UP000231252"/>
    </source>
</evidence>
<name>A0A2H0XCL5_UNCKA</name>
<evidence type="ECO:0000256" key="2">
    <source>
        <dbReference type="SAM" id="Phobius"/>
    </source>
</evidence>
<organism evidence="3 4">
    <name type="scientific">candidate division WWE3 bacterium CG08_land_8_20_14_0_20_41_10</name>
    <dbReference type="NCBI Taxonomy" id="1975085"/>
    <lineage>
        <taxon>Bacteria</taxon>
        <taxon>Katanobacteria</taxon>
    </lineage>
</organism>
<sequence length="419" mass="46880">MQKISSIFKRIYPWHYVVIVIALPIVVSFAIILFKPLFLAKMAYFQNKSAVVLADQVADSQPGTLVIPNVTPTPEPTPSPTPTPTPKPMGSGSAKGQVFYGRGTPNNKFGMYVHNIVDDIKASAKLINSNGGDWGYILLTMDITDRNKSSWQDMFGVASKNHLIPIVQLFNNGKCDPKKMEFDDLAKMLNSLKWPSKYRYISVFNEVNAKDYWCEKIAPAEYAQALDKAIKVFGDKYFIMPAAFNSSARTQDRYLSEDAYLIAMNKAVPGIFTKIDGWATHSYPHPDFSGDINNLPANYGTRDTINNYTWELSLLKNNFGVGALPVFITETGWLHREGQEKCKQYSQAGLLSSATTSARFKDAYINYWLSDPRVVAITPFIFKSEDPCAEGFAWQKKDGSWYPQAEMLMAIPKTAGSSN</sequence>
<dbReference type="AlphaFoldDB" id="A0A2H0XCL5"/>
<feature type="compositionally biased region" description="Pro residues" evidence="1">
    <location>
        <begin position="71"/>
        <end position="87"/>
    </location>
</feature>
<proteinExistence type="predicted"/>
<reference evidence="4" key="1">
    <citation type="submission" date="2017-09" db="EMBL/GenBank/DDBJ databases">
        <title>Depth-based differentiation of microbial function through sediment-hosted aquifers and enrichment of novel symbionts in the deep terrestrial subsurface.</title>
        <authorList>
            <person name="Probst A.J."/>
            <person name="Ladd B."/>
            <person name="Jarett J.K."/>
            <person name="Geller-Mcgrath D.E."/>
            <person name="Sieber C.M.K."/>
            <person name="Emerson J.B."/>
            <person name="Anantharaman K."/>
            <person name="Thomas B.C."/>
            <person name="Malmstrom R."/>
            <person name="Stieglmeier M."/>
            <person name="Klingl A."/>
            <person name="Woyke T."/>
            <person name="Ryan C.M."/>
            <person name="Banfield J.F."/>
        </authorList>
    </citation>
    <scope>NUCLEOTIDE SEQUENCE [LARGE SCALE GENOMIC DNA]</scope>
</reference>
<keyword evidence="2" id="KW-0472">Membrane</keyword>
<protein>
    <recommendedName>
        <fullName evidence="5">Asl1-like glycosyl hydrolase catalytic domain-containing protein</fullName>
    </recommendedName>
</protein>
<keyword evidence="2" id="KW-1133">Transmembrane helix</keyword>
<dbReference type="Gene3D" id="3.20.20.80">
    <property type="entry name" value="Glycosidases"/>
    <property type="match status" value="1"/>
</dbReference>
<dbReference type="SUPFAM" id="SSF51445">
    <property type="entry name" value="(Trans)glycosidases"/>
    <property type="match status" value="1"/>
</dbReference>
<evidence type="ECO:0008006" key="5">
    <source>
        <dbReference type="Google" id="ProtNLM"/>
    </source>
</evidence>
<dbReference type="InterPro" id="IPR017853">
    <property type="entry name" value="GH"/>
</dbReference>
<comment type="caution">
    <text evidence="3">The sequence shown here is derived from an EMBL/GenBank/DDBJ whole genome shotgun (WGS) entry which is preliminary data.</text>
</comment>
<evidence type="ECO:0000313" key="3">
    <source>
        <dbReference type="EMBL" id="PIS22591.1"/>
    </source>
</evidence>
<evidence type="ECO:0000256" key="1">
    <source>
        <dbReference type="SAM" id="MobiDB-lite"/>
    </source>
</evidence>
<accession>A0A2H0XCL5</accession>
<dbReference type="Proteomes" id="UP000231252">
    <property type="component" value="Unassembled WGS sequence"/>
</dbReference>
<gene>
    <name evidence="3" type="ORF">COT50_01140</name>
</gene>
<feature type="region of interest" description="Disordered" evidence="1">
    <location>
        <begin position="64"/>
        <end position="97"/>
    </location>
</feature>